<dbReference type="Proteomes" id="UP000011715">
    <property type="component" value="Unassembled WGS sequence"/>
</dbReference>
<dbReference type="Pfam" id="PF13640">
    <property type="entry name" value="2OG-FeII_Oxy_3"/>
    <property type="match status" value="1"/>
</dbReference>
<evidence type="ECO:0000256" key="3">
    <source>
        <dbReference type="ARBA" id="ARBA00022964"/>
    </source>
</evidence>
<feature type="domain" description="Prolyl 4-hydroxylase alpha subunit" evidence="7">
    <location>
        <begin position="75"/>
        <end position="346"/>
    </location>
</feature>
<proteinExistence type="predicted"/>
<reference evidence="8" key="2">
    <citation type="submission" date="2010-05" db="EMBL/GenBank/DDBJ databases">
        <title>The Genome Sequence of Magnaporthe poae strain ATCC 64411.</title>
        <authorList>
            <consortium name="The Broad Institute Genome Sequencing Platform"/>
            <consortium name="Broad Institute Genome Sequencing Center for Infectious Disease"/>
            <person name="Ma L.-J."/>
            <person name="Dead R."/>
            <person name="Young S."/>
            <person name="Zeng Q."/>
            <person name="Koehrsen M."/>
            <person name="Alvarado L."/>
            <person name="Berlin A."/>
            <person name="Chapman S.B."/>
            <person name="Chen Z."/>
            <person name="Freedman E."/>
            <person name="Gellesch M."/>
            <person name="Goldberg J."/>
            <person name="Griggs A."/>
            <person name="Gujja S."/>
            <person name="Heilman E.R."/>
            <person name="Heiman D."/>
            <person name="Hepburn T."/>
            <person name="Howarth C."/>
            <person name="Jen D."/>
            <person name="Larson L."/>
            <person name="Mehta T."/>
            <person name="Neiman D."/>
            <person name="Pearson M."/>
            <person name="Roberts A."/>
            <person name="Saif S."/>
            <person name="Shea T."/>
            <person name="Shenoy N."/>
            <person name="Sisk P."/>
            <person name="Stolte C."/>
            <person name="Sykes S."/>
            <person name="Walk T."/>
            <person name="White J."/>
            <person name="Yandava C."/>
            <person name="Haas B."/>
            <person name="Nusbaum C."/>
            <person name="Birren B."/>
        </authorList>
    </citation>
    <scope>NUCLEOTIDE SEQUENCE</scope>
    <source>
        <strain evidence="8">ATCC 64411</strain>
    </source>
</reference>
<evidence type="ECO:0000256" key="4">
    <source>
        <dbReference type="ARBA" id="ARBA00023002"/>
    </source>
</evidence>
<evidence type="ECO:0000256" key="5">
    <source>
        <dbReference type="ARBA" id="ARBA00023004"/>
    </source>
</evidence>
<reference evidence="9" key="4">
    <citation type="journal article" date="2015" name="G3 (Bethesda)">
        <title>Genome sequences of three phytopathogenic species of the Magnaporthaceae family of fungi.</title>
        <authorList>
            <person name="Okagaki L.H."/>
            <person name="Nunes C.C."/>
            <person name="Sailsbery J."/>
            <person name="Clay B."/>
            <person name="Brown D."/>
            <person name="John T."/>
            <person name="Oh Y."/>
            <person name="Young N."/>
            <person name="Fitzgerald M."/>
            <person name="Haas B.J."/>
            <person name="Zeng Q."/>
            <person name="Young S."/>
            <person name="Adiconis X."/>
            <person name="Fan L."/>
            <person name="Levin J.Z."/>
            <person name="Mitchell T.K."/>
            <person name="Okubara P.A."/>
            <person name="Farman M.L."/>
            <person name="Kohn L.M."/>
            <person name="Birren B."/>
            <person name="Ma L.-J."/>
            <person name="Dean R.A."/>
        </authorList>
    </citation>
    <scope>NUCLEOTIDE SEQUENCE</scope>
    <source>
        <strain evidence="9">ATCC 64411 / 73-15</strain>
    </source>
</reference>
<feature type="region of interest" description="Disordered" evidence="6">
    <location>
        <begin position="1"/>
        <end position="32"/>
    </location>
</feature>
<keyword evidence="4" id="KW-0560">Oxidoreductase</keyword>
<reference evidence="9" key="5">
    <citation type="submission" date="2015-06" db="UniProtKB">
        <authorList>
            <consortium name="EnsemblFungi"/>
        </authorList>
    </citation>
    <scope>IDENTIFICATION</scope>
    <source>
        <strain evidence="9">ATCC 64411</strain>
    </source>
</reference>
<comment type="cofactor">
    <cofactor evidence="1">
        <name>L-ascorbate</name>
        <dbReference type="ChEBI" id="CHEBI:38290"/>
    </cofactor>
</comment>
<name>A0A0C4DZP9_MAGP6</name>
<dbReference type="OMA" id="YEDTRKC"/>
<dbReference type="SMART" id="SM00702">
    <property type="entry name" value="P4Hc"/>
    <property type="match status" value="1"/>
</dbReference>
<feature type="region of interest" description="Disordered" evidence="6">
    <location>
        <begin position="106"/>
        <end position="162"/>
    </location>
</feature>
<keyword evidence="10" id="KW-1185">Reference proteome</keyword>
<keyword evidence="5" id="KW-0408">Iron</keyword>
<evidence type="ECO:0000313" key="8">
    <source>
        <dbReference type="EMBL" id="KLU86543.1"/>
    </source>
</evidence>
<evidence type="ECO:0000256" key="1">
    <source>
        <dbReference type="ARBA" id="ARBA00001961"/>
    </source>
</evidence>
<dbReference type="GO" id="GO:0004656">
    <property type="term" value="F:procollagen-proline 4-dioxygenase activity"/>
    <property type="evidence" value="ECO:0007669"/>
    <property type="project" value="TreeGrafter"/>
</dbReference>
<evidence type="ECO:0000256" key="6">
    <source>
        <dbReference type="SAM" id="MobiDB-lite"/>
    </source>
</evidence>
<sequence length="360" mass="40615">MWLRARNFSAGRGSGAEDDEDDSYGKTPVKPSYISNDIAIPDDFLSVDSPPPDALPITMKPIDFAQTVLPEYKGCYAVVLDNVLSPSECRQLLRMAEDSVPDADRFVRKSKKKPSEPSQPQSQPQLQEQEQCAAAAAEPSTPHDDAAPDKEDEEINDPWRPALVHMGGGWEIRDKQYRNGDRIIWDQEEIVSRIWARLAQARGLKIVLAKVTPNSRALPKPRPTTRNLHGVRWDFLRVNRRMRFLKYEPGGFFRPHCDAAYKSQEDGKILQSWYTVHLYLNDSKAEAGDAAELEGGATCFLSADCERKIDINPKAGRVLIFQHERLYHSGDEVKAGVKYTMRTDIEYQMDGLEETPAPTV</sequence>
<dbReference type="InterPro" id="IPR006620">
    <property type="entry name" value="Pro_4_hyd_alph"/>
</dbReference>
<dbReference type="InterPro" id="IPR045054">
    <property type="entry name" value="P4HA-like"/>
</dbReference>
<gene>
    <name evidence="8" type="ORF">MAPG_05555</name>
</gene>
<dbReference type="Gene3D" id="2.60.120.620">
    <property type="entry name" value="q2cbj1_9rhob like domain"/>
    <property type="match status" value="1"/>
</dbReference>
<evidence type="ECO:0000256" key="2">
    <source>
        <dbReference type="ARBA" id="ARBA00022723"/>
    </source>
</evidence>
<evidence type="ECO:0000313" key="10">
    <source>
        <dbReference type="Proteomes" id="UP000011715"/>
    </source>
</evidence>
<organism evidence="9 10">
    <name type="scientific">Magnaporthiopsis poae (strain ATCC 64411 / 73-15)</name>
    <name type="common">Kentucky bluegrass fungus</name>
    <name type="synonym">Magnaporthe poae</name>
    <dbReference type="NCBI Taxonomy" id="644358"/>
    <lineage>
        <taxon>Eukaryota</taxon>
        <taxon>Fungi</taxon>
        <taxon>Dikarya</taxon>
        <taxon>Ascomycota</taxon>
        <taxon>Pezizomycotina</taxon>
        <taxon>Sordariomycetes</taxon>
        <taxon>Sordariomycetidae</taxon>
        <taxon>Magnaporthales</taxon>
        <taxon>Magnaporthaceae</taxon>
        <taxon>Magnaporthiopsis</taxon>
    </lineage>
</organism>
<evidence type="ECO:0000259" key="7">
    <source>
        <dbReference type="SMART" id="SM00702"/>
    </source>
</evidence>
<dbReference type="STRING" id="644358.A0A0C4DZP9"/>
<reference evidence="10" key="1">
    <citation type="submission" date="2010-05" db="EMBL/GenBank/DDBJ databases">
        <title>The genome sequence of Magnaporthe poae strain ATCC 64411.</title>
        <authorList>
            <person name="Ma L.-J."/>
            <person name="Dead R."/>
            <person name="Young S."/>
            <person name="Zeng Q."/>
            <person name="Koehrsen M."/>
            <person name="Alvarado L."/>
            <person name="Berlin A."/>
            <person name="Chapman S.B."/>
            <person name="Chen Z."/>
            <person name="Freedman E."/>
            <person name="Gellesch M."/>
            <person name="Goldberg J."/>
            <person name="Griggs A."/>
            <person name="Gujja S."/>
            <person name="Heilman E.R."/>
            <person name="Heiman D."/>
            <person name="Hepburn T."/>
            <person name="Howarth C."/>
            <person name="Jen D."/>
            <person name="Larson L."/>
            <person name="Mehta T."/>
            <person name="Neiman D."/>
            <person name="Pearson M."/>
            <person name="Roberts A."/>
            <person name="Saif S."/>
            <person name="Shea T."/>
            <person name="Shenoy N."/>
            <person name="Sisk P."/>
            <person name="Stolte C."/>
            <person name="Sykes S."/>
            <person name="Walk T."/>
            <person name="White J."/>
            <person name="Yandava C."/>
            <person name="Haas B."/>
            <person name="Nusbaum C."/>
            <person name="Birren B."/>
        </authorList>
    </citation>
    <scope>NUCLEOTIDE SEQUENCE [LARGE SCALE GENOMIC DNA]</scope>
    <source>
        <strain evidence="10">ATCC 64411 / 73-15</strain>
    </source>
</reference>
<evidence type="ECO:0000313" key="9">
    <source>
        <dbReference type="EnsemblFungi" id="MAPG_05555T0"/>
    </source>
</evidence>
<dbReference type="PANTHER" id="PTHR10869">
    <property type="entry name" value="PROLYL 4-HYDROXYLASE ALPHA SUBUNIT"/>
    <property type="match status" value="1"/>
</dbReference>
<dbReference type="InterPro" id="IPR044862">
    <property type="entry name" value="Pro_4_hyd_alph_FE2OG_OXY"/>
</dbReference>
<dbReference type="EMBL" id="ADBL01001326">
    <property type="status" value="NOT_ANNOTATED_CDS"/>
    <property type="molecule type" value="Genomic_DNA"/>
</dbReference>
<dbReference type="AlphaFoldDB" id="A0A0C4DZP9"/>
<dbReference type="VEuPathDB" id="FungiDB:MAPG_05555"/>
<dbReference type="EnsemblFungi" id="MAPG_05555T0">
    <property type="protein sequence ID" value="MAPG_05555T0"/>
    <property type="gene ID" value="MAPG_05555"/>
</dbReference>
<dbReference type="GO" id="GO:0005506">
    <property type="term" value="F:iron ion binding"/>
    <property type="evidence" value="ECO:0007669"/>
    <property type="project" value="InterPro"/>
</dbReference>
<feature type="compositionally biased region" description="Low complexity" evidence="6">
    <location>
        <begin position="116"/>
        <end position="140"/>
    </location>
</feature>
<dbReference type="PANTHER" id="PTHR10869:SF241">
    <property type="entry name" value="FE2OG DIOXYGENASE DOMAIN-CONTAINING PROTEIN"/>
    <property type="match status" value="1"/>
</dbReference>
<dbReference type="GO" id="GO:0031418">
    <property type="term" value="F:L-ascorbic acid binding"/>
    <property type="evidence" value="ECO:0007669"/>
    <property type="project" value="InterPro"/>
</dbReference>
<dbReference type="eggNOG" id="ENOG502S24K">
    <property type="taxonomic scope" value="Eukaryota"/>
</dbReference>
<dbReference type="OrthoDB" id="69177at2759"/>
<accession>A0A0C4DZP9</accession>
<dbReference type="GO" id="GO:0005783">
    <property type="term" value="C:endoplasmic reticulum"/>
    <property type="evidence" value="ECO:0007669"/>
    <property type="project" value="TreeGrafter"/>
</dbReference>
<reference evidence="8" key="3">
    <citation type="submission" date="2011-03" db="EMBL/GenBank/DDBJ databases">
        <title>Annotation of Magnaporthe poae ATCC 64411.</title>
        <authorList>
            <person name="Ma L.-J."/>
            <person name="Dead R."/>
            <person name="Young S.K."/>
            <person name="Zeng Q."/>
            <person name="Gargeya S."/>
            <person name="Fitzgerald M."/>
            <person name="Haas B."/>
            <person name="Abouelleil A."/>
            <person name="Alvarado L."/>
            <person name="Arachchi H.M."/>
            <person name="Berlin A."/>
            <person name="Brown A."/>
            <person name="Chapman S.B."/>
            <person name="Chen Z."/>
            <person name="Dunbar C."/>
            <person name="Freedman E."/>
            <person name="Gearin G."/>
            <person name="Gellesch M."/>
            <person name="Goldberg J."/>
            <person name="Griggs A."/>
            <person name="Gujja S."/>
            <person name="Heiman D."/>
            <person name="Howarth C."/>
            <person name="Larson L."/>
            <person name="Lui A."/>
            <person name="MacDonald P.J.P."/>
            <person name="Mehta T."/>
            <person name="Montmayeur A."/>
            <person name="Murphy C."/>
            <person name="Neiman D."/>
            <person name="Pearson M."/>
            <person name="Priest M."/>
            <person name="Roberts A."/>
            <person name="Saif S."/>
            <person name="Shea T."/>
            <person name="Shenoy N."/>
            <person name="Sisk P."/>
            <person name="Stolte C."/>
            <person name="Sykes S."/>
            <person name="Yandava C."/>
            <person name="Wortman J."/>
            <person name="Nusbaum C."/>
            <person name="Birren B."/>
        </authorList>
    </citation>
    <scope>NUCLEOTIDE SEQUENCE</scope>
    <source>
        <strain evidence="8">ATCC 64411</strain>
    </source>
</reference>
<protein>
    <recommendedName>
        <fullName evidence="7">Prolyl 4-hydroxylase alpha subunit domain-containing protein</fullName>
    </recommendedName>
</protein>
<keyword evidence="3" id="KW-0223">Dioxygenase</keyword>
<keyword evidence="2" id="KW-0479">Metal-binding</keyword>
<dbReference type="EMBL" id="GL876969">
    <property type="protein sequence ID" value="KLU86543.1"/>
    <property type="molecule type" value="Genomic_DNA"/>
</dbReference>